<gene>
    <name evidence="1" type="ORF">RRG08_043514</name>
</gene>
<dbReference type="AlphaFoldDB" id="A0AAE0YFA6"/>
<proteinExistence type="predicted"/>
<dbReference type="EMBL" id="JAWDGP010006298">
    <property type="protein sequence ID" value="KAK3743782.1"/>
    <property type="molecule type" value="Genomic_DNA"/>
</dbReference>
<protein>
    <submittedName>
        <fullName evidence="1">Uncharacterized protein</fullName>
    </submittedName>
</protein>
<comment type="caution">
    <text evidence="1">The sequence shown here is derived from an EMBL/GenBank/DDBJ whole genome shotgun (WGS) entry which is preliminary data.</text>
</comment>
<organism evidence="1 2">
    <name type="scientific">Elysia crispata</name>
    <name type="common">lettuce slug</name>
    <dbReference type="NCBI Taxonomy" id="231223"/>
    <lineage>
        <taxon>Eukaryota</taxon>
        <taxon>Metazoa</taxon>
        <taxon>Spiralia</taxon>
        <taxon>Lophotrochozoa</taxon>
        <taxon>Mollusca</taxon>
        <taxon>Gastropoda</taxon>
        <taxon>Heterobranchia</taxon>
        <taxon>Euthyneura</taxon>
        <taxon>Panpulmonata</taxon>
        <taxon>Sacoglossa</taxon>
        <taxon>Placobranchoidea</taxon>
        <taxon>Plakobranchidae</taxon>
        <taxon>Elysia</taxon>
    </lineage>
</organism>
<evidence type="ECO:0000313" key="1">
    <source>
        <dbReference type="EMBL" id="KAK3743782.1"/>
    </source>
</evidence>
<keyword evidence="2" id="KW-1185">Reference proteome</keyword>
<dbReference type="Proteomes" id="UP001283361">
    <property type="component" value="Unassembled WGS sequence"/>
</dbReference>
<name>A0AAE0YFA6_9GAST</name>
<accession>A0AAE0YFA6</accession>
<reference evidence="1" key="1">
    <citation type="journal article" date="2023" name="G3 (Bethesda)">
        <title>A reference genome for the long-term kleptoplast-retaining sea slug Elysia crispata morphotype clarki.</title>
        <authorList>
            <person name="Eastman K.E."/>
            <person name="Pendleton A.L."/>
            <person name="Shaikh M.A."/>
            <person name="Suttiyut T."/>
            <person name="Ogas R."/>
            <person name="Tomko P."/>
            <person name="Gavelis G."/>
            <person name="Widhalm J.R."/>
            <person name="Wisecaver J.H."/>
        </authorList>
    </citation>
    <scope>NUCLEOTIDE SEQUENCE</scope>
    <source>
        <strain evidence="1">ECLA1</strain>
    </source>
</reference>
<evidence type="ECO:0000313" key="2">
    <source>
        <dbReference type="Proteomes" id="UP001283361"/>
    </source>
</evidence>
<sequence length="396" mass="44665">MSFLLVSASRKCLSACPPARLPLLAQTATEGWRCLSPVYPKRPPFRPDLEANLGVSIREDPDPQILSLLQIRRVFGFEFLLRLPIAGLSRLAFLLPASVYVHMLLYPRDPGQTPPFPQSEVILSRHGVSPLLGPRPLGEVRGNLNQIRGEDELQETVVGKQTTQCPQAGFAGALHLRNVRHLRDFSLAFSNSSSSCRGISSKRWIRLERPRHQRIKLLTDSGHIVLPSLAPIVLCLCRHFNVRHSQTSIITLAALTALQRPLVWHTIFISPYLNKKLLAQISLTVHDLEPRKRIHLVIFEMSNNKKMRLKAYRAQTGLLSFNMTLWAGSIIASDDFLYQLVEKIPGQMALKRRKPDYKLSTIKGIADHVTAVFRGKLNLNILLSESKLKKKKKKSN</sequence>